<dbReference type="AlphaFoldDB" id="A0A432V456"/>
<dbReference type="RefSeq" id="WP_128627436.1">
    <property type="nucleotide sequence ID" value="NZ_RKST01000015.1"/>
</dbReference>
<organism evidence="2 3">
    <name type="scientific">Borborobacter arsenicus</name>
    <dbReference type="NCBI Taxonomy" id="1851146"/>
    <lineage>
        <taxon>Bacteria</taxon>
        <taxon>Pseudomonadati</taxon>
        <taxon>Pseudomonadota</taxon>
        <taxon>Alphaproteobacteria</taxon>
        <taxon>Hyphomicrobiales</taxon>
        <taxon>Phyllobacteriaceae</taxon>
        <taxon>Borborobacter</taxon>
    </lineage>
</organism>
<name>A0A432V456_9HYPH</name>
<dbReference type="EMBL" id="RKST01000015">
    <property type="protein sequence ID" value="RUM96935.1"/>
    <property type="molecule type" value="Genomic_DNA"/>
</dbReference>
<dbReference type="Pfam" id="PF12616">
    <property type="entry name" value="DUF3775"/>
    <property type="match status" value="1"/>
</dbReference>
<protein>
    <submittedName>
        <fullName evidence="2">DUF3775 domain-containing protein</fullName>
    </submittedName>
</protein>
<accession>A0A432V456</accession>
<evidence type="ECO:0000313" key="3">
    <source>
        <dbReference type="Proteomes" id="UP000281647"/>
    </source>
</evidence>
<evidence type="ECO:0000313" key="2">
    <source>
        <dbReference type="EMBL" id="RUM96935.1"/>
    </source>
</evidence>
<gene>
    <name evidence="2" type="ORF">EET67_15470</name>
</gene>
<dbReference type="Proteomes" id="UP000281647">
    <property type="component" value="Unassembled WGS sequence"/>
</dbReference>
<proteinExistence type="predicted"/>
<comment type="caution">
    <text evidence="2">The sequence shown here is derived from an EMBL/GenBank/DDBJ whole genome shotgun (WGS) entry which is preliminary data.</text>
</comment>
<sequence>MQPRRERSWELSIGPDTVRLFIEKANAISAAVNEDYVDGGEHEVELDGDTRDNHHHDGLAEEKSENLLTRELRALINDLNVDEASELVALMWIGRGDYDASEWADALNEARQRDNRHTAKYLLGMPMLGDWLEEGLQAIGA</sequence>
<evidence type="ECO:0000256" key="1">
    <source>
        <dbReference type="SAM" id="MobiDB-lite"/>
    </source>
</evidence>
<dbReference type="OrthoDB" id="5641374at2"/>
<dbReference type="InterPro" id="IPR022254">
    <property type="entry name" value="DUF3775"/>
</dbReference>
<feature type="region of interest" description="Disordered" evidence="1">
    <location>
        <begin position="42"/>
        <end position="63"/>
    </location>
</feature>
<keyword evidence="3" id="KW-1185">Reference proteome</keyword>
<reference evidence="2 3" key="1">
    <citation type="submission" date="2018-11" db="EMBL/GenBank/DDBJ databases">
        <title>Pseudaminobacter arsenicus sp. nov., an arsenic-resistant bacterium isolated from arsenic-rich aquifers.</title>
        <authorList>
            <person name="Mu Y."/>
        </authorList>
    </citation>
    <scope>NUCLEOTIDE SEQUENCE [LARGE SCALE GENOMIC DNA]</scope>
    <source>
        <strain evidence="2 3">CB3</strain>
    </source>
</reference>